<dbReference type="STRING" id="1048983.EL17_10790"/>
<dbReference type="InterPro" id="IPR029062">
    <property type="entry name" value="Class_I_gatase-like"/>
</dbReference>
<dbReference type="AlphaFoldDB" id="A0A074KXP3"/>
<comment type="caution">
    <text evidence="2">The sequence shown here is derived from an EMBL/GenBank/DDBJ whole genome shotgun (WGS) entry which is preliminary data.</text>
</comment>
<dbReference type="Pfam" id="PF06283">
    <property type="entry name" value="ThuA"/>
    <property type="match status" value="1"/>
</dbReference>
<dbReference type="SUPFAM" id="SSF52317">
    <property type="entry name" value="Class I glutamine amidotransferase-like"/>
    <property type="match status" value="1"/>
</dbReference>
<dbReference type="Proteomes" id="UP000027821">
    <property type="component" value="Unassembled WGS sequence"/>
</dbReference>
<dbReference type="RefSeq" id="WP_051719965.1">
    <property type="nucleotide sequence ID" value="NZ_JMIH01000019.1"/>
</dbReference>
<name>A0A074KXP3_9BACT</name>
<dbReference type="InterPro" id="IPR029010">
    <property type="entry name" value="ThuA-like"/>
</dbReference>
<evidence type="ECO:0000313" key="3">
    <source>
        <dbReference type="Proteomes" id="UP000027821"/>
    </source>
</evidence>
<dbReference type="OrthoDB" id="9816308at2"/>
<organism evidence="2 3">
    <name type="scientific">Anditalea andensis</name>
    <dbReference type="NCBI Taxonomy" id="1048983"/>
    <lineage>
        <taxon>Bacteria</taxon>
        <taxon>Pseudomonadati</taxon>
        <taxon>Bacteroidota</taxon>
        <taxon>Cytophagia</taxon>
        <taxon>Cytophagales</taxon>
        <taxon>Cytophagaceae</taxon>
        <taxon>Anditalea</taxon>
    </lineage>
</organism>
<feature type="domain" description="ThuA-like" evidence="1">
    <location>
        <begin position="26"/>
        <end position="235"/>
    </location>
</feature>
<gene>
    <name evidence="2" type="ORF">EL17_10790</name>
</gene>
<accession>A0A074KXP3</accession>
<proteinExistence type="predicted"/>
<dbReference type="PANTHER" id="PTHR40469">
    <property type="entry name" value="SECRETED GLYCOSYL HYDROLASE"/>
    <property type="match status" value="1"/>
</dbReference>
<dbReference type="eggNOG" id="COG3828">
    <property type="taxonomic scope" value="Bacteria"/>
</dbReference>
<sequence>MKIHLVILFAFLLPSIGLAQKMQFNALTFSKTEGFRHESIEAGTNALKKLAAENFFKLDHTEDASLFTEDYLNNYDVIILLNTTGDIFNADQREAFKKFVQSGKGVVGVHSATDTEYDWPWYTELIGAQFESHPHIQTARVQTVHQHPSTYHLPKIWLWTDEWYNFKHFNDKVIVLLELDESSYESGKEEKRSHPISWYHDYDGGRVFYTGLGHDPRIYENPVFIRHLLGGIWYAAKKDMNVVSPVDGF</sequence>
<keyword evidence="3" id="KW-1185">Reference proteome</keyword>
<dbReference type="PANTHER" id="PTHR40469:SF2">
    <property type="entry name" value="GALACTOSE-BINDING DOMAIN-LIKE SUPERFAMILY PROTEIN"/>
    <property type="match status" value="1"/>
</dbReference>
<protein>
    <submittedName>
        <fullName evidence="2">Crp/Fnr family transcriptional regulator</fullName>
    </submittedName>
</protein>
<evidence type="ECO:0000313" key="2">
    <source>
        <dbReference type="EMBL" id="KEO73709.1"/>
    </source>
</evidence>
<dbReference type="Gene3D" id="3.40.50.880">
    <property type="match status" value="1"/>
</dbReference>
<evidence type="ECO:0000259" key="1">
    <source>
        <dbReference type="Pfam" id="PF06283"/>
    </source>
</evidence>
<dbReference type="EMBL" id="JMIH01000019">
    <property type="protein sequence ID" value="KEO73709.1"/>
    <property type="molecule type" value="Genomic_DNA"/>
</dbReference>
<reference evidence="2 3" key="1">
    <citation type="submission" date="2014-04" db="EMBL/GenBank/DDBJ databases">
        <title>Characterization and application of a salt tolerant electro-active bacterium.</title>
        <authorList>
            <person name="Yang L."/>
            <person name="Wei S."/>
            <person name="Tay Q.X.M."/>
        </authorList>
    </citation>
    <scope>NUCLEOTIDE SEQUENCE [LARGE SCALE GENOMIC DNA]</scope>
    <source>
        <strain evidence="2 3">LY1</strain>
    </source>
</reference>